<dbReference type="GO" id="GO:0005509">
    <property type="term" value="F:calcium ion binding"/>
    <property type="evidence" value="ECO:0007669"/>
    <property type="project" value="InterPro"/>
</dbReference>
<dbReference type="RefSeq" id="WP_240098858.1">
    <property type="nucleotide sequence ID" value="NZ_JAJSON010000022.1"/>
</dbReference>
<evidence type="ECO:0000256" key="1">
    <source>
        <dbReference type="SAM" id="MobiDB-lite"/>
    </source>
</evidence>
<evidence type="ECO:0000313" key="2">
    <source>
        <dbReference type="EMBL" id="MCG9972040.1"/>
    </source>
</evidence>
<dbReference type="EMBL" id="JAJSON010000022">
    <property type="protein sequence ID" value="MCG9972040.1"/>
    <property type="molecule type" value="Genomic_DNA"/>
</dbReference>
<sequence>MRRLLLGISLLILLGACDDGEIIVTSFDFEDSTLQFCEGTNKNVIYAINNNDVFESISLEFSSNQLDVDEDGNLIPPEEEQISFTLTGNNRVVYRIYDSEVPNDYFCNVVPPSSPDVIEEWVSGTGATVIINTDFIDETGNADPDGDGLENLDEGWDSTGEAHQDTDEDGIPDYLDVDDDGDNVETANELANSAGDPVNEAGYRDTDEDGTPNYLDNDDDNDNVLTRLEVEEGDEDNPAAFQTAEGISNYLNPEQTAQVQHEVYISHDITRNYGLQILINNLKFEKQDGSGESIQFQTYNLGNLNSRNVDFPLCPSQDPTCENGTEEQETTES</sequence>
<reference evidence="2" key="1">
    <citation type="submission" date="2021-12" db="EMBL/GenBank/DDBJ databases">
        <title>Description of Gramella crocea sp. nov., a new bacterium isolated from activated sludge.</title>
        <authorList>
            <person name="Zhang X."/>
        </authorList>
    </citation>
    <scope>NUCLEOTIDE SEQUENCE</scope>
    <source>
        <strain evidence="2">YB25</strain>
    </source>
</reference>
<comment type="caution">
    <text evidence="2">The sequence shown here is derived from an EMBL/GenBank/DDBJ whole genome shotgun (WGS) entry which is preliminary data.</text>
</comment>
<gene>
    <name evidence="2" type="ORF">LU635_10375</name>
</gene>
<dbReference type="PROSITE" id="PS51257">
    <property type="entry name" value="PROKAR_LIPOPROTEIN"/>
    <property type="match status" value="1"/>
</dbReference>
<feature type="compositionally biased region" description="Acidic residues" evidence="1">
    <location>
        <begin position="166"/>
        <end position="183"/>
    </location>
</feature>
<evidence type="ECO:0008006" key="4">
    <source>
        <dbReference type="Google" id="ProtNLM"/>
    </source>
</evidence>
<protein>
    <recommendedName>
        <fullName evidence="4">Calcium-binding protein</fullName>
    </recommendedName>
</protein>
<keyword evidence="3" id="KW-1185">Reference proteome</keyword>
<feature type="region of interest" description="Disordered" evidence="1">
    <location>
        <begin position="137"/>
        <end position="221"/>
    </location>
</feature>
<proteinExistence type="predicted"/>
<organism evidence="2 3">
    <name type="scientific">Christiangramia crocea</name>
    <dbReference type="NCBI Taxonomy" id="2904124"/>
    <lineage>
        <taxon>Bacteria</taxon>
        <taxon>Pseudomonadati</taxon>
        <taxon>Bacteroidota</taxon>
        <taxon>Flavobacteriia</taxon>
        <taxon>Flavobacteriales</taxon>
        <taxon>Flavobacteriaceae</taxon>
        <taxon>Christiangramia</taxon>
    </lineage>
</organism>
<feature type="compositionally biased region" description="Acidic residues" evidence="1">
    <location>
        <begin position="144"/>
        <end position="156"/>
    </location>
</feature>
<dbReference type="Gene3D" id="4.10.1080.10">
    <property type="entry name" value="TSP type-3 repeat"/>
    <property type="match status" value="1"/>
</dbReference>
<feature type="compositionally biased region" description="Acidic residues" evidence="1">
    <location>
        <begin position="206"/>
        <end position="221"/>
    </location>
</feature>
<dbReference type="SUPFAM" id="SSF103647">
    <property type="entry name" value="TSP type-3 repeat"/>
    <property type="match status" value="1"/>
</dbReference>
<dbReference type="AlphaFoldDB" id="A0A9X1UXP3"/>
<dbReference type="Proteomes" id="UP001139344">
    <property type="component" value="Unassembled WGS sequence"/>
</dbReference>
<accession>A0A9X1UXP3</accession>
<evidence type="ECO:0000313" key="3">
    <source>
        <dbReference type="Proteomes" id="UP001139344"/>
    </source>
</evidence>
<name>A0A9X1UXP3_9FLAO</name>
<dbReference type="InterPro" id="IPR028974">
    <property type="entry name" value="TSP_type-3_rpt"/>
</dbReference>